<evidence type="ECO:0000256" key="1">
    <source>
        <dbReference type="SAM" id="MobiDB-lite"/>
    </source>
</evidence>
<dbReference type="EMBL" id="CAACVG010015242">
    <property type="protein sequence ID" value="VEN64281.1"/>
    <property type="molecule type" value="Genomic_DNA"/>
</dbReference>
<accession>A0A653DY49</accession>
<reference evidence="2 3" key="1">
    <citation type="submission" date="2019-01" db="EMBL/GenBank/DDBJ databases">
        <authorList>
            <person name="Sayadi A."/>
        </authorList>
    </citation>
    <scope>NUCLEOTIDE SEQUENCE [LARGE SCALE GENOMIC DNA]</scope>
</reference>
<protein>
    <submittedName>
        <fullName evidence="2">Uncharacterized protein</fullName>
    </submittedName>
</protein>
<feature type="region of interest" description="Disordered" evidence="1">
    <location>
        <begin position="94"/>
        <end position="113"/>
    </location>
</feature>
<gene>
    <name evidence="2" type="ORF">CALMAC_LOCUS20845</name>
</gene>
<dbReference type="AlphaFoldDB" id="A0A653DY49"/>
<sequence>MEMARCKLFSEKSTKIEIDIPYNNNEIYILEKFFSISNSSSASTVKATYNSKQLHHEIFLHFPGNRPHLHLHAGSLVGSLVGVDADVLSKKGGSECGKGKGDGKGSCKESSKGGLVDVDLDVLSSS</sequence>
<keyword evidence="3" id="KW-1185">Reference proteome</keyword>
<organism evidence="2 3">
    <name type="scientific">Callosobruchus maculatus</name>
    <name type="common">Southern cowpea weevil</name>
    <name type="synonym">Pulse bruchid</name>
    <dbReference type="NCBI Taxonomy" id="64391"/>
    <lineage>
        <taxon>Eukaryota</taxon>
        <taxon>Metazoa</taxon>
        <taxon>Ecdysozoa</taxon>
        <taxon>Arthropoda</taxon>
        <taxon>Hexapoda</taxon>
        <taxon>Insecta</taxon>
        <taxon>Pterygota</taxon>
        <taxon>Neoptera</taxon>
        <taxon>Endopterygota</taxon>
        <taxon>Coleoptera</taxon>
        <taxon>Polyphaga</taxon>
        <taxon>Cucujiformia</taxon>
        <taxon>Chrysomeloidea</taxon>
        <taxon>Chrysomelidae</taxon>
        <taxon>Bruchinae</taxon>
        <taxon>Bruchini</taxon>
        <taxon>Callosobruchus</taxon>
    </lineage>
</organism>
<dbReference type="OrthoDB" id="6807947at2759"/>
<evidence type="ECO:0000313" key="3">
    <source>
        <dbReference type="Proteomes" id="UP000410492"/>
    </source>
</evidence>
<proteinExistence type="predicted"/>
<dbReference type="Proteomes" id="UP000410492">
    <property type="component" value="Unassembled WGS sequence"/>
</dbReference>
<evidence type="ECO:0000313" key="2">
    <source>
        <dbReference type="EMBL" id="VEN64281.1"/>
    </source>
</evidence>
<feature type="compositionally biased region" description="Basic and acidic residues" evidence="1">
    <location>
        <begin position="94"/>
        <end position="111"/>
    </location>
</feature>
<name>A0A653DY49_CALMS</name>